<evidence type="ECO:0000313" key="2">
    <source>
        <dbReference type="EMBL" id="KAK7091769.1"/>
    </source>
</evidence>
<evidence type="ECO:0000313" key="3">
    <source>
        <dbReference type="Proteomes" id="UP001374579"/>
    </source>
</evidence>
<feature type="region of interest" description="Disordered" evidence="1">
    <location>
        <begin position="128"/>
        <end position="157"/>
    </location>
</feature>
<sequence>MATADVETGRIPDVIQTGRRSQRDPRTTRHPSIKTYENTQDSPRAAMEQHRRSRGERVKAYSQRRQFGSSRRASESALFPPIRVASTRQPPSASSPTHDANVTSSPTSAVSYPLNTMTSVLVTPAADRDGLSPLTRKPDAASKLSAGESSDTSRLSPLATSDSIRLKVERRVLKSVSDVINDVSKTPPVNPPEGDVPGPTPKPAAAAPKPHISRRVSMQSLPKQTSGEEPFSIRRKIEQFRKWHDEQYLEKLKKLRMEPERDRRVANHPELSTPAAKQSSVEIIDFAKILEENMKNSGKSSDKKQTREKTNSNGNFSKPTSKLVASTTDKQFSFGSHLKKSRSKRCKSGGTWRTWRDVNDSYAYDNVTKYIEENELMPPDRVDWIQSWLKDVETALDLAEATDENGNSKPTAEKDQSHVNEEVFM</sequence>
<proteinExistence type="predicted"/>
<protein>
    <submittedName>
        <fullName evidence="2">Uncharacterized protein</fullName>
    </submittedName>
</protein>
<feature type="compositionally biased region" description="Polar residues" evidence="1">
    <location>
        <begin position="86"/>
        <end position="111"/>
    </location>
</feature>
<feature type="compositionally biased region" description="Polar residues" evidence="1">
    <location>
        <begin position="311"/>
        <end position="334"/>
    </location>
</feature>
<dbReference type="Proteomes" id="UP001374579">
    <property type="component" value="Unassembled WGS sequence"/>
</dbReference>
<feature type="compositionally biased region" description="Polar residues" evidence="1">
    <location>
        <begin position="216"/>
        <end position="227"/>
    </location>
</feature>
<feature type="compositionally biased region" description="Basic and acidic residues" evidence="1">
    <location>
        <begin position="294"/>
        <end position="310"/>
    </location>
</feature>
<accession>A0AAN9ARN1</accession>
<feature type="region of interest" description="Disordered" evidence="1">
    <location>
        <begin position="1"/>
        <end position="111"/>
    </location>
</feature>
<feature type="compositionally biased region" description="Polar residues" evidence="1">
    <location>
        <begin position="147"/>
        <end position="157"/>
    </location>
</feature>
<keyword evidence="3" id="KW-1185">Reference proteome</keyword>
<feature type="compositionally biased region" description="Basic residues" evidence="1">
    <location>
        <begin position="337"/>
        <end position="347"/>
    </location>
</feature>
<evidence type="ECO:0000256" key="1">
    <source>
        <dbReference type="SAM" id="MobiDB-lite"/>
    </source>
</evidence>
<feature type="compositionally biased region" description="Basic and acidic residues" evidence="1">
    <location>
        <begin position="128"/>
        <end position="140"/>
    </location>
</feature>
<name>A0AAN9ARN1_9CAEN</name>
<dbReference type="AlphaFoldDB" id="A0AAN9ARN1"/>
<feature type="region of interest" description="Disordered" evidence="1">
    <location>
        <begin position="294"/>
        <end position="350"/>
    </location>
</feature>
<feature type="region of interest" description="Disordered" evidence="1">
    <location>
        <begin position="400"/>
        <end position="425"/>
    </location>
</feature>
<gene>
    <name evidence="2" type="ORF">V1264_009411</name>
</gene>
<feature type="region of interest" description="Disordered" evidence="1">
    <location>
        <begin position="182"/>
        <end position="232"/>
    </location>
</feature>
<feature type="compositionally biased region" description="Basic and acidic residues" evidence="1">
    <location>
        <begin position="411"/>
        <end position="425"/>
    </location>
</feature>
<dbReference type="EMBL" id="JBAMIC010000022">
    <property type="protein sequence ID" value="KAK7091769.1"/>
    <property type="molecule type" value="Genomic_DNA"/>
</dbReference>
<feature type="compositionally biased region" description="Basic and acidic residues" evidence="1">
    <location>
        <begin position="47"/>
        <end position="59"/>
    </location>
</feature>
<reference evidence="2 3" key="1">
    <citation type="submission" date="2024-02" db="EMBL/GenBank/DDBJ databases">
        <title>Chromosome-scale genome assembly of the rough periwinkle Littorina saxatilis.</title>
        <authorList>
            <person name="De Jode A."/>
            <person name="Faria R."/>
            <person name="Formenti G."/>
            <person name="Sims Y."/>
            <person name="Smith T.P."/>
            <person name="Tracey A."/>
            <person name="Wood J.M.D."/>
            <person name="Zagrodzka Z.B."/>
            <person name="Johannesson K."/>
            <person name="Butlin R.K."/>
            <person name="Leder E.H."/>
        </authorList>
    </citation>
    <scope>NUCLEOTIDE SEQUENCE [LARGE SCALE GENOMIC DNA]</scope>
    <source>
        <strain evidence="2">Snail1</strain>
        <tissue evidence="2">Muscle</tissue>
    </source>
</reference>
<organism evidence="2 3">
    <name type="scientific">Littorina saxatilis</name>
    <dbReference type="NCBI Taxonomy" id="31220"/>
    <lineage>
        <taxon>Eukaryota</taxon>
        <taxon>Metazoa</taxon>
        <taxon>Spiralia</taxon>
        <taxon>Lophotrochozoa</taxon>
        <taxon>Mollusca</taxon>
        <taxon>Gastropoda</taxon>
        <taxon>Caenogastropoda</taxon>
        <taxon>Littorinimorpha</taxon>
        <taxon>Littorinoidea</taxon>
        <taxon>Littorinidae</taxon>
        <taxon>Littorina</taxon>
    </lineage>
</organism>
<comment type="caution">
    <text evidence="2">The sequence shown here is derived from an EMBL/GenBank/DDBJ whole genome shotgun (WGS) entry which is preliminary data.</text>
</comment>